<dbReference type="KEGG" id="sjv:SJAV_09260"/>
<dbReference type="InterPro" id="IPR007555">
    <property type="entry name" value="DUF499"/>
</dbReference>
<reference evidence="2" key="1">
    <citation type="submission" date="2024-03" db="EMBL/GenBank/DDBJ databases">
        <title>Complete genome sequence of Sulfurisphaera javensis strain KD-1.</title>
        <authorList>
            <person name="Sakai H."/>
            <person name="Nur N."/>
            <person name="Suwanto A."/>
            <person name="Kurosawa N."/>
        </authorList>
    </citation>
    <scope>NUCLEOTIDE SEQUENCE</scope>
    <source>
        <strain evidence="2">KD-1</strain>
    </source>
</reference>
<proteinExistence type="predicted"/>
<name>A0AAT9GQB4_9CREN</name>
<keyword evidence="2" id="KW-0067">ATP-binding</keyword>
<dbReference type="Pfam" id="PF04465">
    <property type="entry name" value="DUF499"/>
    <property type="match status" value="1"/>
</dbReference>
<dbReference type="GeneID" id="92353855"/>
<evidence type="ECO:0000256" key="1">
    <source>
        <dbReference type="SAM" id="Coils"/>
    </source>
</evidence>
<keyword evidence="2" id="KW-0547">Nucleotide-binding</keyword>
<keyword evidence="1" id="KW-0175">Coiled coil</keyword>
<accession>A0AAT9GQB4</accession>
<dbReference type="RefSeq" id="WP_369611166.1">
    <property type="nucleotide sequence ID" value="NZ_AP031322.1"/>
</dbReference>
<dbReference type="GO" id="GO:0005524">
    <property type="term" value="F:ATP binding"/>
    <property type="evidence" value="ECO:0007669"/>
    <property type="project" value="UniProtKB-KW"/>
</dbReference>
<protein>
    <submittedName>
        <fullName evidence="2">ATP-binding protein</fullName>
    </submittedName>
</protein>
<gene>
    <name evidence="2" type="ORF">SJAV_09260</name>
</gene>
<feature type="coiled-coil region" evidence="1">
    <location>
        <begin position="663"/>
        <end position="690"/>
    </location>
</feature>
<dbReference type="AlphaFoldDB" id="A0AAT9GQB4"/>
<dbReference type="EMBL" id="AP031322">
    <property type="protein sequence ID" value="BFH72982.1"/>
    <property type="molecule type" value="Genomic_DNA"/>
</dbReference>
<organism evidence="2">
    <name type="scientific">Sulfurisphaera javensis</name>
    <dbReference type="NCBI Taxonomy" id="2049879"/>
    <lineage>
        <taxon>Archaea</taxon>
        <taxon>Thermoproteota</taxon>
        <taxon>Thermoprotei</taxon>
        <taxon>Sulfolobales</taxon>
        <taxon>Sulfolobaceae</taxon>
        <taxon>Sulfurisphaera</taxon>
    </lineage>
</organism>
<sequence length="1067" mass="122139">MTLYDLQIRNDVWDKKLDANLAPELSDVALGKAHPIYNDPNQFFSATYFSPSMERLIEEVAGTLSQNKGDTIIITSLFGGGKTHSLIALYHAFNSPDIAKKYGFNIPSDVKVIVIGGKDANTAPSPDNPINGIKTLWGYIAHKIGKYDMMKKRDEDMITPTKDELEKLFLGEKVLILVDEIAWYLERISKSVYGTYYNQCLLFFEALAGVTQNVPLVLVITLPANLTNQGIKGEIGYDEAVIEALWKRVERIGKPSQSPISTEIDLAQMLKKRIFGDVKIPLNLLQEYKKKAQDFKDLVDVSIIDELDKTYPFHPLYIKVLQRLLELHNGLEKTRDALRITRITVRQLYNQKPTRDLVLPSDIDIKDSEIENLLLRKYEEFKNVVTEIKNKTKGLEINYLIANYIFLSTFVFRLGLKPDPYKANLPDNKEIVTSVFDLSYLLKLNFTPSDVVKQLNEITQGVSMIPYLVSYEGKYWFTFLTDPRTLCISEARNISDIEVLTNFEKFISDLSYNRRGNYIVLSNSSLRIVPSIDNLISDDEPKYEAVIIRDPISKDDLEDKLKMFIFKKELKTPRNYANTIALVYSTDSNIRSELTSRIKEYLGCRKVDVNNYYSDEIMRKVASSLMKNYINELEKHINVNLISYFSNLAFPVDVNQIRIEPLAREDKTILERAEETLKSANKLLDKSDLNFDLLTYYLNEVSVDITSQRWKFSDIMEKFYSNPKLPWISKDALKEALLEGLENLKIGIWNGKEVYFKKLPNQDFSVGIIKDDSIILPPLEAAKLQIEELIKRTTYTEEGDTVIKKYYVLKLDKEDLNLDNLITQPDWFYKYQTATLELREEKVERGVDIEIYPLSISEYKGKTVTINISLKKIGSFEGNVELTIINKNGNILYYKSDLKLDSQIQFSYTVNDNDELTCIVRYNGKEKTKTIPVLVKITPDIIEVPPGDIPNKGKIEKINYLITSEQDVDDLTRGLRNIIGEKKINGNITLDGKNVAVTISIKDIDMDTLSKLVHNEITIIGRTNAKINGNLEVSIITDKILDSNEKEIIRQLVSKGKAKVSIRVINE</sequence>
<evidence type="ECO:0000313" key="2">
    <source>
        <dbReference type="EMBL" id="BFH72982.1"/>
    </source>
</evidence>